<dbReference type="EMBL" id="JAINUG010000002">
    <property type="protein sequence ID" value="KAJ8418451.1"/>
    <property type="molecule type" value="Genomic_DNA"/>
</dbReference>
<dbReference type="GO" id="GO:0140359">
    <property type="term" value="F:ABC-type transporter activity"/>
    <property type="evidence" value="ECO:0007669"/>
    <property type="project" value="InterPro"/>
</dbReference>
<dbReference type="Proteomes" id="UP001221898">
    <property type="component" value="Unassembled WGS sequence"/>
</dbReference>
<dbReference type="PROSITE" id="PS50893">
    <property type="entry name" value="ABC_TRANSPORTER_2"/>
    <property type="match status" value="1"/>
</dbReference>
<dbReference type="AlphaFoldDB" id="A0AAD7X289"/>
<keyword evidence="8 9" id="KW-0472">Membrane</keyword>
<dbReference type="Gene3D" id="3.40.50.300">
    <property type="entry name" value="P-loop containing nucleotide triphosphate hydrolases"/>
    <property type="match status" value="1"/>
</dbReference>
<organism evidence="11 12">
    <name type="scientific">Aldrovandia affinis</name>
    <dbReference type="NCBI Taxonomy" id="143900"/>
    <lineage>
        <taxon>Eukaryota</taxon>
        <taxon>Metazoa</taxon>
        <taxon>Chordata</taxon>
        <taxon>Craniata</taxon>
        <taxon>Vertebrata</taxon>
        <taxon>Euteleostomi</taxon>
        <taxon>Actinopterygii</taxon>
        <taxon>Neopterygii</taxon>
        <taxon>Teleostei</taxon>
        <taxon>Notacanthiformes</taxon>
        <taxon>Halosauridae</taxon>
        <taxon>Aldrovandia</taxon>
    </lineage>
</organism>
<evidence type="ECO:0000256" key="2">
    <source>
        <dbReference type="ARBA" id="ARBA00005814"/>
    </source>
</evidence>
<feature type="transmembrane region" description="Helical" evidence="9">
    <location>
        <begin position="558"/>
        <end position="578"/>
    </location>
</feature>
<dbReference type="GO" id="GO:0033344">
    <property type="term" value="P:cholesterol efflux"/>
    <property type="evidence" value="ECO:0007669"/>
    <property type="project" value="TreeGrafter"/>
</dbReference>
<dbReference type="SUPFAM" id="SSF52540">
    <property type="entry name" value="P-loop containing nucleoside triphosphate hydrolases"/>
    <property type="match status" value="1"/>
</dbReference>
<dbReference type="InterPro" id="IPR003439">
    <property type="entry name" value="ABC_transporter-like_ATP-bd"/>
</dbReference>
<evidence type="ECO:0000256" key="4">
    <source>
        <dbReference type="ARBA" id="ARBA00022692"/>
    </source>
</evidence>
<dbReference type="InterPro" id="IPR050352">
    <property type="entry name" value="ABCG_transporters"/>
</dbReference>
<dbReference type="InterPro" id="IPR027417">
    <property type="entry name" value="P-loop_NTPase"/>
</dbReference>
<evidence type="ECO:0000256" key="8">
    <source>
        <dbReference type="ARBA" id="ARBA00023136"/>
    </source>
</evidence>
<dbReference type="InterPro" id="IPR017871">
    <property type="entry name" value="ABC_transporter-like_CS"/>
</dbReference>
<dbReference type="GO" id="GO:0016887">
    <property type="term" value="F:ATP hydrolysis activity"/>
    <property type="evidence" value="ECO:0007669"/>
    <property type="project" value="InterPro"/>
</dbReference>
<evidence type="ECO:0000313" key="12">
    <source>
        <dbReference type="Proteomes" id="UP001221898"/>
    </source>
</evidence>
<feature type="transmembrane region" description="Helical" evidence="9">
    <location>
        <begin position="393"/>
        <end position="412"/>
    </location>
</feature>
<sequence>MNRSYSLSGEGTEADARSKESFKFVSEKMASHSPANPDEVPTCSLSVSQVSYTVSERVGPWWDLPSYRKRWTRQILTNVSFHVDSGQILGILGNSGSGKTTLLDAISGRIGNTGKLLGEVCVNGRKLKQEQFQDCFSYVLQSDNLLSYLTVEETLTFTAHLALRRHSSSAIRKKVGMVMAELSLGHVAHCVIGGRVFPGISGGERRRVSIAGQLLQDPKVILLDEPTTGLDSMTANQIVVLLANLAKRDRIVVVTIHQPRSELFRVFSRIAIMSQGELVFCGQPGEMVDFFSDQGYGCPEYCNPFDIYVDLTSVDTRCSERQATTYNRMHDIASAYRSSEIYRRMLGRIEESRQVTDKPCIPFKSKESPSGLSKLGVLFRRTMRNLSRDRMGVLMRLSQNLIYGLFVVFFVMKLDKDVTKGAVQDRIGIIYQAMGASPYTGMLNAVALCEYGGVVPPLWVGGAETQSVQGVPAVRAISDQESKDGLYHKWQMFLAYIFHILPFSIISVFIFSSFLYWTVGMYPEVSRFLCFSGVILVPHVIGELLTLVLMGVVQDPNMVNTGVALLNVAGIMVGSGFLRSNQQMPTVFKMLSYLTFQKYGCELLIVTEFHGLNFTCGDAPGIIPGQCMMSNGDAIIEQGYPGALTRYTQDFIMLYAFLPALVLLGIISFKIRDHLVRR</sequence>
<dbReference type="PROSITE" id="PS00211">
    <property type="entry name" value="ABC_TRANSPORTER_1"/>
    <property type="match status" value="1"/>
</dbReference>
<dbReference type="Pfam" id="PF00005">
    <property type="entry name" value="ABC_tran"/>
    <property type="match status" value="1"/>
</dbReference>
<evidence type="ECO:0000313" key="11">
    <source>
        <dbReference type="EMBL" id="KAJ8418451.1"/>
    </source>
</evidence>
<keyword evidence="12" id="KW-1185">Reference proteome</keyword>
<feature type="transmembrane region" description="Helical" evidence="9">
    <location>
        <begin position="493"/>
        <end position="516"/>
    </location>
</feature>
<dbReference type="GO" id="GO:0016324">
    <property type="term" value="C:apical plasma membrane"/>
    <property type="evidence" value="ECO:0007669"/>
    <property type="project" value="TreeGrafter"/>
</dbReference>
<reference evidence="11" key="1">
    <citation type="journal article" date="2023" name="Science">
        <title>Genome structures resolve the early diversification of teleost fishes.</title>
        <authorList>
            <person name="Parey E."/>
            <person name="Louis A."/>
            <person name="Montfort J."/>
            <person name="Bouchez O."/>
            <person name="Roques C."/>
            <person name="Iampietro C."/>
            <person name="Lluch J."/>
            <person name="Castinel A."/>
            <person name="Donnadieu C."/>
            <person name="Desvignes T."/>
            <person name="Floi Bucao C."/>
            <person name="Jouanno E."/>
            <person name="Wen M."/>
            <person name="Mejri S."/>
            <person name="Dirks R."/>
            <person name="Jansen H."/>
            <person name="Henkel C."/>
            <person name="Chen W.J."/>
            <person name="Zahm M."/>
            <person name="Cabau C."/>
            <person name="Klopp C."/>
            <person name="Thompson A.W."/>
            <person name="Robinson-Rechavi M."/>
            <person name="Braasch I."/>
            <person name="Lecointre G."/>
            <person name="Bobe J."/>
            <person name="Postlethwait J.H."/>
            <person name="Berthelot C."/>
            <person name="Roest Crollius H."/>
            <person name="Guiguen Y."/>
        </authorList>
    </citation>
    <scope>NUCLEOTIDE SEQUENCE</scope>
    <source>
        <strain evidence="11">NC1722</strain>
    </source>
</reference>
<comment type="caution">
    <text evidence="11">The sequence shown here is derived from an EMBL/GenBank/DDBJ whole genome shotgun (WGS) entry which is preliminary data.</text>
</comment>
<evidence type="ECO:0000256" key="5">
    <source>
        <dbReference type="ARBA" id="ARBA00022741"/>
    </source>
</evidence>
<dbReference type="PANTHER" id="PTHR48041:SF113">
    <property type="entry name" value="ATP-BINDING CASSETTE SUB-FAMILY G MEMBER 5"/>
    <property type="match status" value="1"/>
</dbReference>
<feature type="transmembrane region" description="Helical" evidence="9">
    <location>
        <begin position="652"/>
        <end position="671"/>
    </location>
</feature>
<comment type="subcellular location">
    <subcellularLocation>
        <location evidence="1">Membrane</location>
        <topology evidence="1">Multi-pass membrane protein</topology>
    </subcellularLocation>
</comment>
<protein>
    <recommendedName>
        <fullName evidence="10">ABC transporter domain-containing protein</fullName>
    </recommendedName>
</protein>
<dbReference type="GO" id="GO:0005524">
    <property type="term" value="F:ATP binding"/>
    <property type="evidence" value="ECO:0007669"/>
    <property type="project" value="UniProtKB-KW"/>
</dbReference>
<keyword evidence="7 9" id="KW-1133">Transmembrane helix</keyword>
<dbReference type="Pfam" id="PF01061">
    <property type="entry name" value="ABC2_membrane"/>
    <property type="match status" value="1"/>
</dbReference>
<evidence type="ECO:0000256" key="6">
    <source>
        <dbReference type="ARBA" id="ARBA00022840"/>
    </source>
</evidence>
<dbReference type="InterPro" id="IPR003593">
    <property type="entry name" value="AAA+_ATPase"/>
</dbReference>
<name>A0AAD7X289_9TELE</name>
<dbReference type="CDD" id="cd03234">
    <property type="entry name" value="ABCG_White"/>
    <property type="match status" value="1"/>
</dbReference>
<evidence type="ECO:0000256" key="9">
    <source>
        <dbReference type="SAM" id="Phobius"/>
    </source>
</evidence>
<dbReference type="PANTHER" id="PTHR48041">
    <property type="entry name" value="ABC TRANSPORTER G FAMILY MEMBER 28"/>
    <property type="match status" value="1"/>
</dbReference>
<dbReference type="GO" id="GO:0043190">
    <property type="term" value="C:ATP-binding cassette (ABC) transporter complex"/>
    <property type="evidence" value="ECO:0007669"/>
    <property type="project" value="TreeGrafter"/>
</dbReference>
<evidence type="ECO:0000256" key="3">
    <source>
        <dbReference type="ARBA" id="ARBA00022448"/>
    </source>
</evidence>
<feature type="transmembrane region" description="Helical" evidence="9">
    <location>
        <begin position="528"/>
        <end position="552"/>
    </location>
</feature>
<dbReference type="SMART" id="SM00382">
    <property type="entry name" value="AAA"/>
    <property type="match status" value="1"/>
</dbReference>
<comment type="similarity">
    <text evidence="2">Belongs to the ABC transporter superfamily. ABCG family. Eye pigment precursor importer (TC 3.A.1.204) subfamily.</text>
</comment>
<keyword evidence="5" id="KW-0547">Nucleotide-binding</keyword>
<dbReference type="GO" id="GO:0042632">
    <property type="term" value="P:cholesterol homeostasis"/>
    <property type="evidence" value="ECO:0007669"/>
    <property type="project" value="TreeGrafter"/>
</dbReference>
<keyword evidence="4 9" id="KW-0812">Transmembrane</keyword>
<gene>
    <name evidence="11" type="ORF">AAFF_G00141600</name>
</gene>
<accession>A0AAD7X289</accession>
<keyword evidence="6" id="KW-0067">ATP-binding</keyword>
<evidence type="ECO:0000256" key="7">
    <source>
        <dbReference type="ARBA" id="ARBA00022989"/>
    </source>
</evidence>
<feature type="domain" description="ABC transporter" evidence="10">
    <location>
        <begin position="45"/>
        <end position="300"/>
    </location>
</feature>
<proteinExistence type="inferred from homology"/>
<evidence type="ECO:0000256" key="1">
    <source>
        <dbReference type="ARBA" id="ARBA00004141"/>
    </source>
</evidence>
<dbReference type="FunFam" id="3.40.50.300:FF:003269">
    <property type="entry name" value="ATP binding cassette subfamily G member 5"/>
    <property type="match status" value="1"/>
</dbReference>
<evidence type="ECO:0000259" key="10">
    <source>
        <dbReference type="PROSITE" id="PS50893"/>
    </source>
</evidence>
<dbReference type="InterPro" id="IPR013525">
    <property type="entry name" value="ABC2_TM"/>
</dbReference>
<keyword evidence="3" id="KW-0813">Transport</keyword>